<proteinExistence type="predicted"/>
<keyword evidence="3" id="KW-1185">Reference proteome</keyword>
<name>A0ABN9PSZ9_9DINO</name>
<evidence type="ECO:0000313" key="2">
    <source>
        <dbReference type="EMBL" id="CAK0796299.1"/>
    </source>
</evidence>
<gene>
    <name evidence="2" type="ORF">PCOR1329_LOCUS5714</name>
</gene>
<dbReference type="SUPFAM" id="SSF46565">
    <property type="entry name" value="Chaperone J-domain"/>
    <property type="match status" value="1"/>
</dbReference>
<reference evidence="2" key="1">
    <citation type="submission" date="2023-10" db="EMBL/GenBank/DDBJ databases">
        <authorList>
            <person name="Chen Y."/>
            <person name="Shah S."/>
            <person name="Dougan E. K."/>
            <person name="Thang M."/>
            <person name="Chan C."/>
        </authorList>
    </citation>
    <scope>NUCLEOTIDE SEQUENCE [LARGE SCALE GENOMIC DNA]</scope>
</reference>
<dbReference type="InterPro" id="IPR036869">
    <property type="entry name" value="J_dom_sf"/>
</dbReference>
<sequence length="121" mass="14110">MQGDRISDRPAPRFDTQRLFKDAEERRAKLHRASRDYPLADALAALEVPPEWLPEFTESGARFGEMRKAWRRACLRCHPDKQPEGLEEEVAAEWTSRFQRAAAAFEAVERHYRTVRADEEP</sequence>
<accession>A0ABN9PSZ9</accession>
<feature type="domain" description="J" evidence="1">
    <location>
        <begin position="41"/>
        <end position="121"/>
    </location>
</feature>
<dbReference type="Gene3D" id="1.10.287.110">
    <property type="entry name" value="DnaJ domain"/>
    <property type="match status" value="1"/>
</dbReference>
<dbReference type="PROSITE" id="PS50076">
    <property type="entry name" value="DNAJ_2"/>
    <property type="match status" value="1"/>
</dbReference>
<dbReference type="CDD" id="cd06257">
    <property type="entry name" value="DnaJ"/>
    <property type="match status" value="1"/>
</dbReference>
<dbReference type="Proteomes" id="UP001189429">
    <property type="component" value="Unassembled WGS sequence"/>
</dbReference>
<organism evidence="2 3">
    <name type="scientific">Prorocentrum cordatum</name>
    <dbReference type="NCBI Taxonomy" id="2364126"/>
    <lineage>
        <taxon>Eukaryota</taxon>
        <taxon>Sar</taxon>
        <taxon>Alveolata</taxon>
        <taxon>Dinophyceae</taxon>
        <taxon>Prorocentrales</taxon>
        <taxon>Prorocentraceae</taxon>
        <taxon>Prorocentrum</taxon>
    </lineage>
</organism>
<comment type="caution">
    <text evidence="2">The sequence shown here is derived from an EMBL/GenBank/DDBJ whole genome shotgun (WGS) entry which is preliminary data.</text>
</comment>
<dbReference type="EMBL" id="CAUYUJ010001514">
    <property type="protein sequence ID" value="CAK0796299.1"/>
    <property type="molecule type" value="Genomic_DNA"/>
</dbReference>
<evidence type="ECO:0000259" key="1">
    <source>
        <dbReference type="PROSITE" id="PS50076"/>
    </source>
</evidence>
<dbReference type="SMART" id="SM00271">
    <property type="entry name" value="DnaJ"/>
    <property type="match status" value="1"/>
</dbReference>
<protein>
    <recommendedName>
        <fullName evidence="1">J domain-containing protein</fullName>
    </recommendedName>
</protein>
<dbReference type="InterPro" id="IPR001623">
    <property type="entry name" value="DnaJ_domain"/>
</dbReference>
<evidence type="ECO:0000313" key="3">
    <source>
        <dbReference type="Proteomes" id="UP001189429"/>
    </source>
</evidence>